<gene>
    <name evidence="4" type="primary">AIM11</name>
    <name evidence="6" type="ORF">SETTUDRAFT_165872</name>
</gene>
<evidence type="ECO:0000256" key="1">
    <source>
        <dbReference type="ARBA" id="ARBA00022692"/>
    </source>
</evidence>
<dbReference type="PANTHER" id="PTHR39136">
    <property type="entry name" value="ALTERED INHERITANCE OF MITOCHONDRIA PROTEIN 11"/>
    <property type="match status" value="1"/>
</dbReference>
<dbReference type="OrthoDB" id="3558022at2759"/>
<dbReference type="AlphaFoldDB" id="R0JV42"/>
<dbReference type="InterPro" id="IPR038814">
    <property type="entry name" value="AIM11"/>
</dbReference>
<dbReference type="GeneID" id="19399616"/>
<dbReference type="RefSeq" id="XP_008030862.1">
    <property type="nucleotide sequence ID" value="XM_008032671.1"/>
</dbReference>
<accession>R0JV42</accession>
<name>R0JV42_EXST2</name>
<keyword evidence="1" id="KW-0812">Transmembrane</keyword>
<evidence type="ECO:0000256" key="3">
    <source>
        <dbReference type="ARBA" id="ARBA00023136"/>
    </source>
</evidence>
<comment type="subcellular location">
    <subcellularLocation>
        <location evidence="4">Membrane</location>
        <topology evidence="4">Multi-pass membrane protein</topology>
    </subcellularLocation>
</comment>
<dbReference type="GO" id="GO:0005739">
    <property type="term" value="C:mitochondrion"/>
    <property type="evidence" value="ECO:0007669"/>
    <property type="project" value="TreeGrafter"/>
</dbReference>
<reference evidence="6 7" key="1">
    <citation type="journal article" date="2012" name="PLoS Pathog.">
        <title>Diverse lifestyles and strategies of plant pathogenesis encoded in the genomes of eighteen Dothideomycetes fungi.</title>
        <authorList>
            <person name="Ohm R.A."/>
            <person name="Feau N."/>
            <person name="Henrissat B."/>
            <person name="Schoch C.L."/>
            <person name="Horwitz B.A."/>
            <person name="Barry K.W."/>
            <person name="Condon B.J."/>
            <person name="Copeland A.C."/>
            <person name="Dhillon B."/>
            <person name="Glaser F."/>
            <person name="Hesse C.N."/>
            <person name="Kosti I."/>
            <person name="LaButti K."/>
            <person name="Lindquist E.A."/>
            <person name="Lucas S."/>
            <person name="Salamov A.A."/>
            <person name="Bradshaw R.E."/>
            <person name="Ciuffetti L."/>
            <person name="Hamelin R.C."/>
            <person name="Kema G.H.J."/>
            <person name="Lawrence C."/>
            <person name="Scott J.A."/>
            <person name="Spatafora J.W."/>
            <person name="Turgeon B.G."/>
            <person name="de Wit P.J.G.M."/>
            <person name="Zhong S."/>
            <person name="Goodwin S.B."/>
            <person name="Grigoriev I.V."/>
        </authorList>
    </citation>
    <scope>NUCLEOTIDE SEQUENCE [LARGE SCALE GENOMIC DNA]</scope>
    <source>
        <strain evidence="7">28A</strain>
    </source>
</reference>
<evidence type="ECO:0000256" key="2">
    <source>
        <dbReference type="ARBA" id="ARBA00022989"/>
    </source>
</evidence>
<sequence>MEVIQKVPVLRMMSRPTAAPVNPPPQPPAENAYTGTPITSPRSLRQLSIYFLGSACLLASTAITRKAIWRRQLRIKPKFYDANTNPHEYFSPFSDACQALNLATMNCVSVGIMALGGAMWTFDIANLKEARAVLRSRLNYDRIYESEDKIPNTISEMIAASGQMRIIEEDVKDGSEKSQ</sequence>
<reference evidence="6 7" key="2">
    <citation type="journal article" date="2013" name="PLoS Genet.">
        <title>Comparative genome structure, secondary metabolite, and effector coding capacity across Cochliobolus pathogens.</title>
        <authorList>
            <person name="Condon B.J."/>
            <person name="Leng Y."/>
            <person name="Wu D."/>
            <person name="Bushley K.E."/>
            <person name="Ohm R.A."/>
            <person name="Otillar R."/>
            <person name="Martin J."/>
            <person name="Schackwitz W."/>
            <person name="Grimwood J."/>
            <person name="MohdZainudin N."/>
            <person name="Xue C."/>
            <person name="Wang R."/>
            <person name="Manning V.A."/>
            <person name="Dhillon B."/>
            <person name="Tu Z.J."/>
            <person name="Steffenson B.J."/>
            <person name="Salamov A."/>
            <person name="Sun H."/>
            <person name="Lowry S."/>
            <person name="LaButti K."/>
            <person name="Han J."/>
            <person name="Copeland A."/>
            <person name="Lindquist E."/>
            <person name="Barry K."/>
            <person name="Schmutz J."/>
            <person name="Baker S.E."/>
            <person name="Ciuffetti L.M."/>
            <person name="Grigoriev I.V."/>
            <person name="Zhong S."/>
            <person name="Turgeon B.G."/>
        </authorList>
    </citation>
    <scope>NUCLEOTIDE SEQUENCE [LARGE SCALE GENOMIC DNA]</scope>
    <source>
        <strain evidence="7">28A</strain>
    </source>
</reference>
<evidence type="ECO:0000256" key="5">
    <source>
        <dbReference type="SAM" id="MobiDB-lite"/>
    </source>
</evidence>
<keyword evidence="3" id="KW-0472">Membrane</keyword>
<dbReference type="GO" id="GO:0016020">
    <property type="term" value="C:membrane"/>
    <property type="evidence" value="ECO:0007669"/>
    <property type="project" value="UniProtKB-SubCell"/>
</dbReference>
<dbReference type="eggNOG" id="ENOG502S3SI">
    <property type="taxonomic scope" value="Eukaryota"/>
</dbReference>
<protein>
    <recommendedName>
        <fullName evidence="4">Altered inheritance of mitochondria protein 11</fullName>
    </recommendedName>
</protein>
<evidence type="ECO:0000256" key="4">
    <source>
        <dbReference type="RuleBase" id="RU367098"/>
    </source>
</evidence>
<evidence type="ECO:0000313" key="6">
    <source>
        <dbReference type="EMBL" id="EOA81374.1"/>
    </source>
</evidence>
<dbReference type="Proteomes" id="UP000016935">
    <property type="component" value="Unassembled WGS sequence"/>
</dbReference>
<dbReference type="PANTHER" id="PTHR39136:SF1">
    <property type="entry name" value="ALTERED INHERITANCE OF MITOCHONDRIA PROTEIN 11"/>
    <property type="match status" value="1"/>
</dbReference>
<keyword evidence="2" id="KW-1133">Transmembrane helix</keyword>
<evidence type="ECO:0000313" key="7">
    <source>
        <dbReference type="Proteomes" id="UP000016935"/>
    </source>
</evidence>
<feature type="region of interest" description="Disordered" evidence="5">
    <location>
        <begin position="15"/>
        <end position="35"/>
    </location>
</feature>
<dbReference type="STRING" id="671987.R0JV42"/>
<organism evidence="6 7">
    <name type="scientific">Exserohilum turcicum (strain 28A)</name>
    <name type="common">Northern leaf blight fungus</name>
    <name type="synonym">Setosphaeria turcica</name>
    <dbReference type="NCBI Taxonomy" id="671987"/>
    <lineage>
        <taxon>Eukaryota</taxon>
        <taxon>Fungi</taxon>
        <taxon>Dikarya</taxon>
        <taxon>Ascomycota</taxon>
        <taxon>Pezizomycotina</taxon>
        <taxon>Dothideomycetes</taxon>
        <taxon>Pleosporomycetidae</taxon>
        <taxon>Pleosporales</taxon>
        <taxon>Pleosporineae</taxon>
        <taxon>Pleosporaceae</taxon>
        <taxon>Exserohilum</taxon>
    </lineage>
</organism>
<dbReference type="EMBL" id="KB908866">
    <property type="protein sequence ID" value="EOA81374.1"/>
    <property type="molecule type" value="Genomic_DNA"/>
</dbReference>
<dbReference type="HOGENOM" id="CLU_084856_1_1_1"/>
<comment type="similarity">
    <text evidence="4">Belongs to the AIM11 family.</text>
</comment>
<keyword evidence="7" id="KW-1185">Reference proteome</keyword>
<proteinExistence type="inferred from homology"/>